<keyword evidence="3" id="KW-1185">Reference proteome</keyword>
<evidence type="ECO:0000313" key="3">
    <source>
        <dbReference type="Proteomes" id="UP000019116"/>
    </source>
</evidence>
<dbReference type="Gramene" id="TraesCS2A02G345200.1">
    <property type="protein sequence ID" value="TraesCS2A02G345200.1.cds1"/>
    <property type="gene ID" value="TraesCS2A02G345200"/>
</dbReference>
<dbReference type="AlphaFoldDB" id="A0A3B6B1N5"/>
<dbReference type="OrthoDB" id="642536at2759"/>
<proteinExistence type="predicted"/>
<dbReference type="Proteomes" id="UP000019116">
    <property type="component" value="Chromosome 2A"/>
</dbReference>
<dbReference type="PANTHER" id="PTHR33110">
    <property type="entry name" value="F-BOX/KELCH-REPEAT PROTEIN-RELATED"/>
    <property type="match status" value="1"/>
</dbReference>
<organism evidence="2">
    <name type="scientific">Triticum aestivum</name>
    <name type="common">Wheat</name>
    <dbReference type="NCBI Taxonomy" id="4565"/>
    <lineage>
        <taxon>Eukaryota</taxon>
        <taxon>Viridiplantae</taxon>
        <taxon>Streptophyta</taxon>
        <taxon>Embryophyta</taxon>
        <taxon>Tracheophyta</taxon>
        <taxon>Spermatophyta</taxon>
        <taxon>Magnoliopsida</taxon>
        <taxon>Liliopsida</taxon>
        <taxon>Poales</taxon>
        <taxon>Poaceae</taxon>
        <taxon>BOP clade</taxon>
        <taxon>Pooideae</taxon>
        <taxon>Triticodae</taxon>
        <taxon>Triticeae</taxon>
        <taxon>Triticinae</taxon>
        <taxon>Triticum</taxon>
    </lineage>
</organism>
<evidence type="ECO:0000313" key="2">
    <source>
        <dbReference type="EnsemblPlants" id="TraesCS2A02G345200.1.cds1"/>
    </source>
</evidence>
<feature type="domain" description="KIB1-4 beta-propeller" evidence="1">
    <location>
        <begin position="143"/>
        <end position="453"/>
    </location>
</feature>
<dbReference type="Pfam" id="PF03478">
    <property type="entry name" value="Beta-prop_KIB1-4"/>
    <property type="match status" value="1"/>
</dbReference>
<accession>A0A3B6B1N5</accession>
<protein>
    <recommendedName>
        <fullName evidence="1">KIB1-4 beta-propeller domain-containing protein</fullName>
    </recommendedName>
</protein>
<sequence length="482" mass="54629">MHTIGTNHQNRTTGHRLSRFTRFREIQRAASITRPCINQSMASPLSEIPEDVLHLIIDGLVSSIDRCGLVSTAWSGLRRLLHFSDGFEAARRARHSASADRARRAVCRSWHLAMSRHVPAPRQIPWIVMSDGSFLTPSDAAGTSPARIPSLPRNARCVASADSCLLLDRTDVRRKTHSYFLHDPFTNTTVPLPEFDAVIGHASELFGVHKLRMRTTPYDIIVVMTNNWNYPIILIRPGKGVWLPKPQSAPFIYIVDTAFLGDKLYGITHAEDLVSFGIDFDNKGVPTITIERLIRHPPGNYWFKVWSDDNGNFDSANNDTGNIDEVANNEEQSKEDTIEQRRKKTGDDMILEGVTPWSDDEDEVRDHWYLVESGGKLLMVIQQVRVPSYNISFTLKVEVYEADACKGVHRWVPIVGGLGSQTLFISRFFCKSVSTCDEADQDAIHFIDTGEKYNMKSQTMSKTWRDIEYFESMWIFSPELVV</sequence>
<dbReference type="Gramene" id="TraesCS2A03G0846100.1">
    <property type="protein sequence ID" value="TraesCS2A03G0846100.1.CDS1"/>
    <property type="gene ID" value="TraesCS2A03G0846100"/>
</dbReference>
<dbReference type="PANTHER" id="PTHR33110:SF119">
    <property type="entry name" value="F-BOX DOMAIN-CONTAINING PROTEIN"/>
    <property type="match status" value="1"/>
</dbReference>
<reference evidence="2" key="1">
    <citation type="submission" date="2018-08" db="EMBL/GenBank/DDBJ databases">
        <authorList>
            <person name="Rossello M."/>
        </authorList>
    </citation>
    <scope>NUCLEOTIDE SEQUENCE [LARGE SCALE GENOMIC DNA]</scope>
    <source>
        <strain evidence="2">cv. Chinese Spring</strain>
    </source>
</reference>
<dbReference type="InterPro" id="IPR005174">
    <property type="entry name" value="KIB1-4_b-propeller"/>
</dbReference>
<dbReference type="EnsemblPlants" id="TraesCS2A02G345200.1">
    <property type="protein sequence ID" value="TraesCS2A02G345200.1.cds1"/>
    <property type="gene ID" value="TraesCS2A02G345200"/>
</dbReference>
<reference evidence="2" key="2">
    <citation type="submission" date="2018-10" db="UniProtKB">
        <authorList>
            <consortium name="EnsemblPlants"/>
        </authorList>
    </citation>
    <scope>IDENTIFICATION</scope>
</reference>
<evidence type="ECO:0000259" key="1">
    <source>
        <dbReference type="Pfam" id="PF03478"/>
    </source>
</evidence>
<name>A0A3B6B1N5_WHEAT</name>